<protein>
    <submittedName>
        <fullName evidence="1">Uncharacterized protein</fullName>
    </submittedName>
</protein>
<dbReference type="AlphaFoldDB" id="A0A0C2N2A9"/>
<evidence type="ECO:0000313" key="2">
    <source>
        <dbReference type="Proteomes" id="UP000031668"/>
    </source>
</evidence>
<proteinExistence type="predicted"/>
<accession>A0A0C2N2A9</accession>
<comment type="caution">
    <text evidence="1">The sequence shown here is derived from an EMBL/GenBank/DDBJ whole genome shotgun (WGS) entry which is preliminary data.</text>
</comment>
<dbReference type="EMBL" id="JWZT01002038">
    <property type="protein sequence ID" value="KII70510.1"/>
    <property type="molecule type" value="Genomic_DNA"/>
</dbReference>
<organism evidence="1 2">
    <name type="scientific">Thelohanellus kitauei</name>
    <name type="common">Myxosporean</name>
    <dbReference type="NCBI Taxonomy" id="669202"/>
    <lineage>
        <taxon>Eukaryota</taxon>
        <taxon>Metazoa</taxon>
        <taxon>Cnidaria</taxon>
        <taxon>Myxozoa</taxon>
        <taxon>Myxosporea</taxon>
        <taxon>Bivalvulida</taxon>
        <taxon>Platysporina</taxon>
        <taxon>Myxobolidae</taxon>
        <taxon>Thelohanellus</taxon>
    </lineage>
</organism>
<gene>
    <name evidence="1" type="ORF">RF11_04446</name>
</gene>
<name>A0A0C2N2A9_THEKT</name>
<sequence length="281" mass="33811">MDSIINCVSYEKNKVLFISENALLYFYFAFLPNKYSHEFWKVCKQVYQIDSKCILSFRSQKLIENTKEIMNRCCTPSEECAVLLFEYFQMLYRFRWLDIVEFSIDKLYDMTIMTLLRHINKAEKFYPNYFLNISKIWTCILNESSNKIIDSIDKLAIFAALFSIHLSNKLQKLCISGKFIATKAIKQRYYIIYFTMVAFPIIDHESKPWLRKVLLDLNNSLQRFIEKKKIVFFKTSDQFLIYQFYVKIHDVLNLKIRNRDYDLLDVFCRKLKNIRSLSKLL</sequence>
<keyword evidence="2" id="KW-1185">Reference proteome</keyword>
<reference evidence="1 2" key="1">
    <citation type="journal article" date="2014" name="Genome Biol. Evol.">
        <title>The genome of the myxosporean Thelohanellus kitauei shows adaptations to nutrient acquisition within its fish host.</title>
        <authorList>
            <person name="Yang Y."/>
            <person name="Xiong J."/>
            <person name="Zhou Z."/>
            <person name="Huo F."/>
            <person name="Miao W."/>
            <person name="Ran C."/>
            <person name="Liu Y."/>
            <person name="Zhang J."/>
            <person name="Feng J."/>
            <person name="Wang M."/>
            <person name="Wang M."/>
            <person name="Wang L."/>
            <person name="Yao B."/>
        </authorList>
    </citation>
    <scope>NUCLEOTIDE SEQUENCE [LARGE SCALE GENOMIC DNA]</scope>
    <source>
        <strain evidence="1">Wuqing</strain>
    </source>
</reference>
<dbReference type="Proteomes" id="UP000031668">
    <property type="component" value="Unassembled WGS sequence"/>
</dbReference>
<evidence type="ECO:0000313" key="1">
    <source>
        <dbReference type="EMBL" id="KII70510.1"/>
    </source>
</evidence>